<evidence type="ECO:0000313" key="2">
    <source>
        <dbReference type="EMBL" id="VAV94220.1"/>
    </source>
</evidence>
<feature type="domain" description="Cupin type-2" evidence="1">
    <location>
        <begin position="61"/>
        <end position="129"/>
    </location>
</feature>
<dbReference type="PANTHER" id="PTHR38599">
    <property type="entry name" value="CUPIN DOMAIN PROTEIN (AFU_ORTHOLOGUE AFUA_3G13620)"/>
    <property type="match status" value="1"/>
</dbReference>
<organism evidence="2">
    <name type="scientific">hydrothermal vent metagenome</name>
    <dbReference type="NCBI Taxonomy" id="652676"/>
    <lineage>
        <taxon>unclassified sequences</taxon>
        <taxon>metagenomes</taxon>
        <taxon>ecological metagenomes</taxon>
    </lineage>
</organism>
<proteinExistence type="predicted"/>
<dbReference type="PANTHER" id="PTHR38599:SF1">
    <property type="entry name" value="CUPIN DOMAIN PROTEIN (AFU_ORTHOLOGUE AFUA_3G13620)"/>
    <property type="match status" value="1"/>
</dbReference>
<dbReference type="InterPro" id="IPR011051">
    <property type="entry name" value="RmlC_Cupin_sf"/>
</dbReference>
<reference evidence="2" key="1">
    <citation type="submission" date="2018-06" db="EMBL/GenBank/DDBJ databases">
        <authorList>
            <person name="Zhirakovskaya E."/>
        </authorList>
    </citation>
    <scope>NUCLEOTIDE SEQUENCE</scope>
</reference>
<protein>
    <recommendedName>
        <fullName evidence="1">Cupin type-2 domain-containing protein</fullName>
    </recommendedName>
</protein>
<dbReference type="Pfam" id="PF07883">
    <property type="entry name" value="Cupin_2"/>
    <property type="match status" value="1"/>
</dbReference>
<dbReference type="EMBL" id="UOEC01000116">
    <property type="protein sequence ID" value="VAV94220.1"/>
    <property type="molecule type" value="Genomic_DNA"/>
</dbReference>
<sequence>MKFAKTAMVAMVLSMLGTVATTSFAKESPTENKGISGEPLGLQTLQEQIPAMAGYVLRTRRVTLAPGGSVKTHSHADRPGFLYVLEGELAEYKDGVVKTFKPGDSWTETANTVHGVKNNTDKPAVAIVIDLVKAKE</sequence>
<dbReference type="AlphaFoldDB" id="A0A3B0RLX6"/>
<dbReference type="InterPro" id="IPR014710">
    <property type="entry name" value="RmlC-like_jellyroll"/>
</dbReference>
<name>A0A3B0RLX6_9ZZZZ</name>
<gene>
    <name evidence="2" type="ORF">MNBD_ALPHA08-9</name>
</gene>
<dbReference type="Gene3D" id="2.60.120.10">
    <property type="entry name" value="Jelly Rolls"/>
    <property type="match status" value="1"/>
</dbReference>
<dbReference type="SUPFAM" id="SSF51182">
    <property type="entry name" value="RmlC-like cupins"/>
    <property type="match status" value="1"/>
</dbReference>
<accession>A0A3B0RLX6</accession>
<dbReference type="InterPro" id="IPR013096">
    <property type="entry name" value="Cupin_2"/>
</dbReference>
<evidence type="ECO:0000259" key="1">
    <source>
        <dbReference type="Pfam" id="PF07883"/>
    </source>
</evidence>